<dbReference type="PANTHER" id="PTHR43233">
    <property type="entry name" value="FAMILY N-ACETYLTRANSFERASE, PUTATIVE (AFU_ORTHOLOGUE AFUA_6G03350)-RELATED"/>
    <property type="match status" value="1"/>
</dbReference>
<dbReference type="Proteomes" id="UP000593765">
    <property type="component" value="Chromosome"/>
</dbReference>
<dbReference type="SUPFAM" id="SSF55729">
    <property type="entry name" value="Acyl-CoA N-acyltransferases (Nat)"/>
    <property type="match status" value="1"/>
</dbReference>
<dbReference type="PROSITE" id="PS51186">
    <property type="entry name" value="GNAT"/>
    <property type="match status" value="1"/>
</dbReference>
<dbReference type="InterPro" id="IPR016181">
    <property type="entry name" value="Acyl_CoA_acyltransferase"/>
</dbReference>
<dbReference type="PANTHER" id="PTHR43233:SF1">
    <property type="entry name" value="FAMILY N-ACETYLTRANSFERASE, PUTATIVE (AFU_ORTHOLOGUE AFUA_6G03350)-RELATED"/>
    <property type="match status" value="1"/>
</dbReference>
<keyword evidence="3" id="KW-1185">Reference proteome</keyword>
<protein>
    <submittedName>
        <fullName evidence="2">GNAT family N-acetyltransferase</fullName>
    </submittedName>
</protein>
<reference evidence="2 3" key="1">
    <citation type="submission" date="2020-10" db="EMBL/GenBank/DDBJ databases">
        <title>Wide distribution of Phycisphaera-like planctomycetes from WD2101 soil group in peatlands and genome analysis of the first cultivated representative.</title>
        <authorList>
            <person name="Dedysh S.N."/>
            <person name="Beletsky A.V."/>
            <person name="Ivanova A."/>
            <person name="Kulichevskaya I.S."/>
            <person name="Suzina N.E."/>
            <person name="Philippov D.A."/>
            <person name="Rakitin A.L."/>
            <person name="Mardanov A.V."/>
            <person name="Ravin N.V."/>
        </authorList>
    </citation>
    <scope>NUCLEOTIDE SEQUENCE [LARGE SCALE GENOMIC DNA]</scope>
    <source>
        <strain evidence="2 3">M1803</strain>
    </source>
</reference>
<dbReference type="Gene3D" id="3.40.630.30">
    <property type="match status" value="1"/>
</dbReference>
<dbReference type="InterPro" id="IPR053144">
    <property type="entry name" value="Acetyltransferase_Butenolide"/>
</dbReference>
<dbReference type="CDD" id="cd04301">
    <property type="entry name" value="NAT_SF"/>
    <property type="match status" value="1"/>
</dbReference>
<dbReference type="InterPro" id="IPR000182">
    <property type="entry name" value="GNAT_dom"/>
</dbReference>
<organism evidence="2 3">
    <name type="scientific">Humisphaera borealis</name>
    <dbReference type="NCBI Taxonomy" id="2807512"/>
    <lineage>
        <taxon>Bacteria</taxon>
        <taxon>Pseudomonadati</taxon>
        <taxon>Planctomycetota</taxon>
        <taxon>Phycisphaerae</taxon>
        <taxon>Tepidisphaerales</taxon>
        <taxon>Tepidisphaeraceae</taxon>
        <taxon>Humisphaera</taxon>
    </lineage>
</organism>
<evidence type="ECO:0000313" key="2">
    <source>
        <dbReference type="EMBL" id="QOV87648.1"/>
    </source>
</evidence>
<dbReference type="RefSeq" id="WP_206290557.1">
    <property type="nucleotide sequence ID" value="NZ_CP063458.1"/>
</dbReference>
<proteinExistence type="predicted"/>
<dbReference type="EMBL" id="CP063458">
    <property type="protein sequence ID" value="QOV87648.1"/>
    <property type="molecule type" value="Genomic_DNA"/>
</dbReference>
<dbReference type="GO" id="GO:0016747">
    <property type="term" value="F:acyltransferase activity, transferring groups other than amino-acyl groups"/>
    <property type="evidence" value="ECO:0007669"/>
    <property type="project" value="InterPro"/>
</dbReference>
<feature type="domain" description="N-acetyltransferase" evidence="1">
    <location>
        <begin position="7"/>
        <end position="149"/>
    </location>
</feature>
<dbReference type="Pfam" id="PF13508">
    <property type="entry name" value="Acetyltransf_7"/>
    <property type="match status" value="1"/>
</dbReference>
<dbReference type="AlphaFoldDB" id="A0A7M2WQ84"/>
<evidence type="ECO:0000313" key="3">
    <source>
        <dbReference type="Proteomes" id="UP000593765"/>
    </source>
</evidence>
<dbReference type="KEGG" id="hbs:IPV69_15285"/>
<name>A0A7M2WQ84_9BACT</name>
<sequence>MSVPRYKVTNELAAADFDAIEALLRTSYWAAERPRDVIEQTFRSPASIPFFVLDMTGVATGSPPATVGFGRVVTDRLTIGWLCDVMIDPSHRGAGIGKLLVSSMLHHPDLNKPGVRLVLGTKDAHGLYEQFGFFRRELMWRHPMGATATKGF</sequence>
<accession>A0A7M2WQ84</accession>
<evidence type="ECO:0000259" key="1">
    <source>
        <dbReference type="PROSITE" id="PS51186"/>
    </source>
</evidence>
<gene>
    <name evidence="2" type="ORF">IPV69_15285</name>
</gene>